<reference evidence="7 8" key="1">
    <citation type="submission" date="2019-01" db="EMBL/GenBank/DDBJ databases">
        <authorList>
            <consortium name="Pathogen Informatics"/>
        </authorList>
    </citation>
    <scope>NUCLEOTIDE SEQUENCE [LARGE SCALE GENOMIC DNA]</scope>
    <source>
        <strain evidence="7 8">NCTC10186</strain>
    </source>
</reference>
<dbReference type="RefSeq" id="WP_119571977.1">
    <property type="nucleotide sequence ID" value="NZ_LR215031.1"/>
</dbReference>
<keyword evidence="4" id="KW-0813">Transport</keyword>
<gene>
    <name evidence="7" type="ORF">NCTC10186_00029</name>
</gene>
<feature type="transmembrane region" description="Helical" evidence="6">
    <location>
        <begin position="347"/>
        <end position="366"/>
    </location>
</feature>
<comment type="function">
    <text evidence="1">Multidrug efflux pump.</text>
</comment>
<evidence type="ECO:0000313" key="7">
    <source>
        <dbReference type="EMBL" id="VEU72565.1"/>
    </source>
</evidence>
<dbReference type="GO" id="GO:0005886">
    <property type="term" value="C:plasma membrane"/>
    <property type="evidence" value="ECO:0007669"/>
    <property type="project" value="TreeGrafter"/>
</dbReference>
<evidence type="ECO:0000256" key="6">
    <source>
        <dbReference type="SAM" id="Phobius"/>
    </source>
</evidence>
<keyword evidence="8" id="KW-1185">Reference proteome</keyword>
<feature type="transmembrane region" description="Helical" evidence="6">
    <location>
        <begin position="464"/>
        <end position="487"/>
    </location>
</feature>
<dbReference type="Pfam" id="PF01554">
    <property type="entry name" value="MatE"/>
    <property type="match status" value="1"/>
</dbReference>
<dbReference type="KEGG" id="mgal:NCTC10186_00029"/>
<evidence type="ECO:0000256" key="3">
    <source>
        <dbReference type="ARBA" id="ARBA00020268"/>
    </source>
</evidence>
<dbReference type="OrthoDB" id="393879at2"/>
<comment type="similarity">
    <text evidence="2">Belongs to the multi antimicrobial extrusion (MATE) (TC 2.A.66.1) family.</text>
</comment>
<dbReference type="InterPro" id="IPR002528">
    <property type="entry name" value="MATE_fam"/>
</dbReference>
<dbReference type="Proteomes" id="UP000289862">
    <property type="component" value="Chromosome"/>
</dbReference>
<keyword evidence="6" id="KW-1133">Transmembrane helix</keyword>
<evidence type="ECO:0000256" key="2">
    <source>
        <dbReference type="ARBA" id="ARBA00010199"/>
    </source>
</evidence>
<feature type="transmembrane region" description="Helical" evidence="6">
    <location>
        <begin position="206"/>
        <end position="227"/>
    </location>
</feature>
<accession>A0A449AYL5</accession>
<dbReference type="GO" id="GO:0015297">
    <property type="term" value="F:antiporter activity"/>
    <property type="evidence" value="ECO:0007669"/>
    <property type="project" value="InterPro"/>
</dbReference>
<feature type="transmembrane region" description="Helical" evidence="6">
    <location>
        <begin position="99"/>
        <end position="120"/>
    </location>
</feature>
<keyword evidence="6" id="KW-0812">Transmembrane</keyword>
<organism evidence="7 8">
    <name type="scientific">Mycoplasmopsis gallopavonis</name>
    <dbReference type="NCBI Taxonomy" id="76629"/>
    <lineage>
        <taxon>Bacteria</taxon>
        <taxon>Bacillati</taxon>
        <taxon>Mycoplasmatota</taxon>
        <taxon>Mycoplasmoidales</taxon>
        <taxon>Metamycoplasmataceae</taxon>
        <taxon>Mycoplasmopsis</taxon>
    </lineage>
</organism>
<dbReference type="PANTHER" id="PTHR43298:SF2">
    <property type="entry name" value="FMN_FAD EXPORTER YEEO-RELATED"/>
    <property type="match status" value="1"/>
</dbReference>
<feature type="transmembrane region" description="Helical" evidence="6">
    <location>
        <begin position="396"/>
        <end position="414"/>
    </location>
</feature>
<protein>
    <recommendedName>
        <fullName evidence="3">Probable multidrug resistance protein NorM</fullName>
    </recommendedName>
    <alternativeName>
        <fullName evidence="5">Multidrug-efflux transporter</fullName>
    </alternativeName>
</protein>
<proteinExistence type="inferred from homology"/>
<feature type="transmembrane region" description="Helical" evidence="6">
    <location>
        <begin position="63"/>
        <end position="87"/>
    </location>
</feature>
<feature type="transmembrane region" description="Helical" evidence="6">
    <location>
        <begin position="179"/>
        <end position="200"/>
    </location>
</feature>
<feature type="transmembrane region" description="Helical" evidence="6">
    <location>
        <begin position="435"/>
        <end position="458"/>
    </location>
</feature>
<evidence type="ECO:0000256" key="5">
    <source>
        <dbReference type="ARBA" id="ARBA00031636"/>
    </source>
</evidence>
<feature type="transmembrane region" description="Helical" evidence="6">
    <location>
        <begin position="20"/>
        <end position="43"/>
    </location>
</feature>
<dbReference type="EMBL" id="LR215031">
    <property type="protein sequence ID" value="VEU72565.1"/>
    <property type="molecule type" value="Genomic_DNA"/>
</dbReference>
<dbReference type="GO" id="GO:0042910">
    <property type="term" value="F:xenobiotic transmembrane transporter activity"/>
    <property type="evidence" value="ECO:0007669"/>
    <property type="project" value="InterPro"/>
</dbReference>
<evidence type="ECO:0000313" key="8">
    <source>
        <dbReference type="Proteomes" id="UP000289862"/>
    </source>
</evidence>
<dbReference type="PANTHER" id="PTHR43298">
    <property type="entry name" value="MULTIDRUG RESISTANCE PROTEIN NORM-RELATED"/>
    <property type="match status" value="1"/>
</dbReference>
<sequence>MLRLTKRFFTKHFPDSKEKWWLYFKYAFPTILSGVCFSLNNFVDNFMVLGISGGPQALGYANFYTSIILAIFLGIGFIGAVMVGQYLGAKKVDKVREIISLRIILSAIVVIVVFVLAWTIPNQMIQMVAGPRREASAGSYDEAVKLAKDYMQYISIAWILLIFTFTSGNLLREIGLGKYSLYSTLVTLGTNVLFNSLFMYVLNLGVIGAALASIIARVSALIMNYIFIYIKQRELCVFPWQMGKISPIILIQFLKRCPSILLSASAVAFNTVRQIFYNSAQTVNAYDIMNVSVLAITATFTGVFTAAFSSFSANVTRFVGMHLGNNEIEVAITNGNHLKGFHFTMQALMSIVCSSLLFILPHITIFSDAAAKNWQQSHPDASLLELAQMKSAYVKYLNETLIIILVFSPFWAWFITSSRLISSGGKNNVSSSVEFATGALQILWLALLTYVFIGYFHWKLNVSQFYLIFFLSDIAKMAVFEIVYYSIKWARNITKEHYESKLKKS</sequence>
<feature type="transmembrane region" description="Helical" evidence="6">
    <location>
        <begin position="288"/>
        <end position="311"/>
    </location>
</feature>
<keyword evidence="6" id="KW-0472">Membrane</keyword>
<evidence type="ECO:0000256" key="4">
    <source>
        <dbReference type="ARBA" id="ARBA00022448"/>
    </source>
</evidence>
<feature type="transmembrane region" description="Helical" evidence="6">
    <location>
        <begin position="150"/>
        <end position="167"/>
    </location>
</feature>
<name>A0A449AYL5_9BACT</name>
<evidence type="ECO:0000256" key="1">
    <source>
        <dbReference type="ARBA" id="ARBA00003408"/>
    </source>
</evidence>
<dbReference type="InterPro" id="IPR050222">
    <property type="entry name" value="MATE_MdtK"/>
</dbReference>
<dbReference type="AlphaFoldDB" id="A0A449AYL5"/>